<keyword evidence="10" id="KW-0539">Nucleus</keyword>
<dbReference type="Pfam" id="PF25875">
    <property type="entry name" value="WHD_Rad26_CSB"/>
    <property type="match status" value="1"/>
</dbReference>
<feature type="region of interest" description="Disordered" evidence="12">
    <location>
        <begin position="669"/>
        <end position="710"/>
    </location>
</feature>
<feature type="coiled-coil region" evidence="11">
    <location>
        <begin position="834"/>
        <end position="861"/>
    </location>
</feature>
<dbReference type="CDD" id="cd18793">
    <property type="entry name" value="SF2_C_SNF"/>
    <property type="match status" value="1"/>
</dbReference>
<evidence type="ECO:0000313" key="16">
    <source>
        <dbReference type="Proteomes" id="UP000593567"/>
    </source>
</evidence>
<dbReference type="InterPro" id="IPR014001">
    <property type="entry name" value="Helicase_ATP-bd"/>
</dbReference>
<feature type="compositionally biased region" description="Polar residues" evidence="12">
    <location>
        <begin position="887"/>
        <end position="907"/>
    </location>
</feature>
<dbReference type="PANTHER" id="PTHR45629">
    <property type="entry name" value="SNF2/RAD54 FAMILY MEMBER"/>
    <property type="match status" value="1"/>
</dbReference>
<dbReference type="Gene3D" id="3.40.50.300">
    <property type="entry name" value="P-loop containing nucleotide triphosphate hydrolases"/>
    <property type="match status" value="1"/>
</dbReference>
<keyword evidence="8" id="KW-0238">DNA-binding</keyword>
<dbReference type="Pfam" id="PF00271">
    <property type="entry name" value="Helicase_C"/>
    <property type="match status" value="1"/>
</dbReference>
<dbReference type="InterPro" id="IPR001650">
    <property type="entry name" value="Helicase_C-like"/>
</dbReference>
<dbReference type="GO" id="GO:0016787">
    <property type="term" value="F:hydrolase activity"/>
    <property type="evidence" value="ECO:0007669"/>
    <property type="project" value="UniProtKB-KW"/>
</dbReference>
<dbReference type="InterPro" id="IPR058951">
    <property type="entry name" value="WHD_Rad26_CSB-like"/>
</dbReference>
<dbReference type="FunFam" id="3.40.50.10810:FF:000042">
    <property type="entry name" value="SNF2 family helicase-like protein"/>
    <property type="match status" value="1"/>
</dbReference>
<dbReference type="GO" id="GO:0005524">
    <property type="term" value="F:ATP binding"/>
    <property type="evidence" value="ECO:0007669"/>
    <property type="project" value="InterPro"/>
</dbReference>
<comment type="similarity">
    <text evidence="2">Belongs to the SNF2/RAD54 helicase family.</text>
</comment>
<comment type="subcellular location">
    <subcellularLocation>
        <location evidence="1">Nucleus</location>
    </subcellularLocation>
</comment>
<dbReference type="Proteomes" id="UP000593567">
    <property type="component" value="Unassembled WGS sequence"/>
</dbReference>
<sequence length="1032" mass="116359">MLSITNPIIIIKSRIGMLAAEDLSKIVKRKRASIKREQNKKEDNSDSDEERVALSHFKKCKDDGDLVSYEQRIQAYTQSKETQQDTGQSDFSFDGGLKVPSELWKALYKYQKTGVKWLWELHCQQAGGILGDEMGLGKTVQIVVFLAALHHSRLIDRAPPRYRGLGPTIIVTPVTVMHQWVKEFHSWYPLIRVAILHATGSSTTSASNLLHSLVSAQGVVITSYSTFVNQQDHILKHRWQYIILDEGHKIRNPDAQITVAVKRVKTVHRVILSGSPIQNNLRELWSLYDFVFPGKLGMQTEFMEHFAVPITQGGYANASQVQVLTAYKCACVLRESISPYLIRRLKADVNSKQLKLPSKSEQVLFCQLTTEQRQVYKEYISSGEVHNILYGKLLVFPGLIKLRKICNHPDLTTGELRTRYSEGNISKKQSEFGYYKRSGKLISLLEMWKKQGRKVLLFTQSSQMLNILEKFVQDQKYSYLRMDGATAIGARQVLVNKFNQDPSLFVFILTTRVGGLGVNLVGASRIIIYDPDWNPSTDIQARERSWRIGQNRDVIIYRLISTGTLEEKIYQRQIFKQFLTNKILANPKQRRFFRSGDLKDLFSLTEDEGNKQNTETHAIFAGTGSRIDLKKIQKRAEAARKMAKKQAAEKEAADVERRQRMWELAKKLSSKMVESKNNSEKQSQNNENEEEAGSSNAETCKDGGVKNLPDKESKAISSALASETRNIINSDLFNNLGDLEFESKMDDKEEPVLKSKPSKSAKCEGKAIPGLSKVRKWKYADKDKKQADETPSLTTEAEDEEYILGMLLKKSLVNGAMKHDTIVDACNADYAIVEAEAEEVAKQAAEHLKRAKKRMKEKKIAGDRRQRFGLQSVGVAVPAKKPRLSAVPTSKATTSNADANDSPATKKSNIELNNAVFSGASISFGNTDCMQSDTDTPLPSSVLLQAMRRRNGNVVDECTEVHAKLSTDIREFIAAKRNSNQGRIYVTTQEIVDEFPTVTGMSVVEFRAILRKICVFSKVNGVGRWNLKEEFS</sequence>
<dbReference type="PANTHER" id="PTHR45629:SF7">
    <property type="entry name" value="DNA EXCISION REPAIR PROTEIN ERCC-6-RELATED"/>
    <property type="match status" value="1"/>
</dbReference>
<keyword evidence="3" id="KW-0547">Nucleotide-binding</keyword>
<dbReference type="EMBL" id="VXIV02000588">
    <property type="protein sequence ID" value="KAF6037323.1"/>
    <property type="molecule type" value="Genomic_DNA"/>
</dbReference>
<dbReference type="CDD" id="cd18000">
    <property type="entry name" value="DEXHc_ERCC6"/>
    <property type="match status" value="1"/>
</dbReference>
<dbReference type="AlphaFoldDB" id="A0A7J7KGI7"/>
<dbReference type="SMART" id="SM00490">
    <property type="entry name" value="HELICc"/>
    <property type="match status" value="1"/>
</dbReference>
<feature type="region of interest" description="Disordered" evidence="12">
    <location>
        <begin position="745"/>
        <end position="764"/>
    </location>
</feature>
<gene>
    <name evidence="15" type="ORF">EB796_004356</name>
</gene>
<evidence type="ECO:0000256" key="11">
    <source>
        <dbReference type="SAM" id="Coils"/>
    </source>
</evidence>
<dbReference type="SMART" id="SM00487">
    <property type="entry name" value="DEXDc"/>
    <property type="match status" value="1"/>
</dbReference>
<evidence type="ECO:0000259" key="13">
    <source>
        <dbReference type="PROSITE" id="PS51192"/>
    </source>
</evidence>
<dbReference type="PROSITE" id="PS51194">
    <property type="entry name" value="HELICASE_CTER"/>
    <property type="match status" value="1"/>
</dbReference>
<evidence type="ECO:0000256" key="4">
    <source>
        <dbReference type="ARBA" id="ARBA00022763"/>
    </source>
</evidence>
<feature type="domain" description="Helicase C-terminal" evidence="14">
    <location>
        <begin position="440"/>
        <end position="599"/>
    </location>
</feature>
<dbReference type="InterPro" id="IPR000330">
    <property type="entry name" value="SNF2_N"/>
</dbReference>
<dbReference type="SUPFAM" id="SSF52540">
    <property type="entry name" value="P-loop containing nucleoside triphosphate hydrolases"/>
    <property type="match status" value="2"/>
</dbReference>
<name>A0A7J7KGI7_BUGNE</name>
<organism evidence="15 16">
    <name type="scientific">Bugula neritina</name>
    <name type="common">Brown bryozoan</name>
    <name type="synonym">Sertularia neritina</name>
    <dbReference type="NCBI Taxonomy" id="10212"/>
    <lineage>
        <taxon>Eukaryota</taxon>
        <taxon>Metazoa</taxon>
        <taxon>Spiralia</taxon>
        <taxon>Lophotrochozoa</taxon>
        <taxon>Bryozoa</taxon>
        <taxon>Gymnolaemata</taxon>
        <taxon>Cheilostomatida</taxon>
        <taxon>Flustrina</taxon>
        <taxon>Buguloidea</taxon>
        <taxon>Bugulidae</taxon>
        <taxon>Bugula</taxon>
    </lineage>
</organism>
<dbReference type="InterPro" id="IPR038718">
    <property type="entry name" value="SNF2-like_sf"/>
</dbReference>
<protein>
    <submittedName>
        <fullName evidence="15">ERCC6</fullName>
    </submittedName>
</protein>
<dbReference type="Gene3D" id="3.40.50.10810">
    <property type="entry name" value="Tandem AAA-ATPase domain"/>
    <property type="match status" value="1"/>
</dbReference>
<accession>A0A7J7KGI7</accession>
<comment type="caution">
    <text evidence="15">The sequence shown here is derived from an EMBL/GenBank/DDBJ whole genome shotgun (WGS) entry which is preliminary data.</text>
</comment>
<keyword evidence="11" id="KW-0175">Coiled coil</keyword>
<evidence type="ECO:0000256" key="10">
    <source>
        <dbReference type="ARBA" id="ARBA00023242"/>
    </source>
</evidence>
<reference evidence="15" key="1">
    <citation type="submission" date="2020-06" db="EMBL/GenBank/DDBJ databases">
        <title>Draft genome of Bugula neritina, a colonial animal packing powerful symbionts and potential medicines.</title>
        <authorList>
            <person name="Rayko M."/>
        </authorList>
    </citation>
    <scope>NUCLEOTIDE SEQUENCE [LARGE SCALE GENOMIC DNA]</scope>
    <source>
        <strain evidence="15">Kwan_BN1</strain>
    </source>
</reference>
<dbReference type="InterPro" id="IPR049730">
    <property type="entry name" value="SNF2/RAD54-like_C"/>
</dbReference>
<evidence type="ECO:0000256" key="3">
    <source>
        <dbReference type="ARBA" id="ARBA00022741"/>
    </source>
</evidence>
<evidence type="ECO:0000256" key="6">
    <source>
        <dbReference type="ARBA" id="ARBA00022806"/>
    </source>
</evidence>
<evidence type="ECO:0000256" key="7">
    <source>
        <dbReference type="ARBA" id="ARBA00022840"/>
    </source>
</evidence>
<dbReference type="GO" id="GO:0008094">
    <property type="term" value="F:ATP-dependent activity, acting on DNA"/>
    <property type="evidence" value="ECO:0007669"/>
    <property type="project" value="TreeGrafter"/>
</dbReference>
<keyword evidence="7" id="KW-0067">ATP-binding</keyword>
<feature type="compositionally biased region" description="Basic and acidic residues" evidence="12">
    <location>
        <begin position="699"/>
        <end position="710"/>
    </location>
</feature>
<dbReference type="InterPro" id="IPR050496">
    <property type="entry name" value="SNF2_RAD54_helicase_repair"/>
</dbReference>
<evidence type="ECO:0000256" key="9">
    <source>
        <dbReference type="ARBA" id="ARBA00023204"/>
    </source>
</evidence>
<evidence type="ECO:0000256" key="5">
    <source>
        <dbReference type="ARBA" id="ARBA00022801"/>
    </source>
</evidence>
<evidence type="ECO:0000259" key="14">
    <source>
        <dbReference type="PROSITE" id="PS51194"/>
    </source>
</evidence>
<dbReference type="CDD" id="cd22254">
    <property type="entry name" value="CSB_WHD"/>
    <property type="match status" value="1"/>
</dbReference>
<keyword evidence="4" id="KW-0227">DNA damage</keyword>
<dbReference type="Pfam" id="PF00176">
    <property type="entry name" value="SNF2-rel_dom"/>
    <property type="match status" value="1"/>
</dbReference>
<keyword evidence="5" id="KW-0378">Hydrolase</keyword>
<dbReference type="PROSITE" id="PS51192">
    <property type="entry name" value="HELICASE_ATP_BIND_1"/>
    <property type="match status" value="1"/>
</dbReference>
<keyword evidence="16" id="KW-1185">Reference proteome</keyword>
<evidence type="ECO:0000256" key="8">
    <source>
        <dbReference type="ARBA" id="ARBA00023125"/>
    </source>
</evidence>
<keyword evidence="9" id="KW-0234">DNA repair</keyword>
<feature type="domain" description="Helicase ATP-binding" evidence="13">
    <location>
        <begin position="119"/>
        <end position="294"/>
    </location>
</feature>
<evidence type="ECO:0000256" key="1">
    <source>
        <dbReference type="ARBA" id="ARBA00004123"/>
    </source>
</evidence>
<keyword evidence="6" id="KW-0347">Helicase</keyword>
<dbReference type="InterPro" id="IPR027417">
    <property type="entry name" value="P-loop_NTPase"/>
</dbReference>
<evidence type="ECO:0000256" key="12">
    <source>
        <dbReference type="SAM" id="MobiDB-lite"/>
    </source>
</evidence>
<evidence type="ECO:0000256" key="2">
    <source>
        <dbReference type="ARBA" id="ARBA00007025"/>
    </source>
</evidence>
<evidence type="ECO:0000313" key="15">
    <source>
        <dbReference type="EMBL" id="KAF6037323.1"/>
    </source>
</evidence>
<dbReference type="OrthoDB" id="413460at2759"/>
<dbReference type="GO" id="GO:0005634">
    <property type="term" value="C:nucleus"/>
    <property type="evidence" value="ECO:0007669"/>
    <property type="project" value="TreeGrafter"/>
</dbReference>
<dbReference type="GO" id="GO:0006283">
    <property type="term" value="P:transcription-coupled nucleotide-excision repair"/>
    <property type="evidence" value="ECO:0007669"/>
    <property type="project" value="TreeGrafter"/>
</dbReference>
<proteinExistence type="inferred from homology"/>
<feature type="region of interest" description="Disordered" evidence="12">
    <location>
        <begin position="881"/>
        <end position="907"/>
    </location>
</feature>